<name>A0A6H1Z9R1_9ZZZZ</name>
<accession>A0A6H1Z9R1</accession>
<evidence type="ECO:0000313" key="2">
    <source>
        <dbReference type="EMBL" id="QJA67530.1"/>
    </source>
</evidence>
<evidence type="ECO:0000313" key="3">
    <source>
        <dbReference type="EMBL" id="QJH96845.1"/>
    </source>
</evidence>
<evidence type="ECO:0000313" key="4">
    <source>
        <dbReference type="EMBL" id="QJI05101.1"/>
    </source>
</evidence>
<dbReference type="EMBL" id="MT141572">
    <property type="protein sequence ID" value="QJA67530.1"/>
    <property type="molecule type" value="Genomic_DNA"/>
</dbReference>
<dbReference type="EMBL" id="MT144665">
    <property type="protein sequence ID" value="QJH96845.1"/>
    <property type="molecule type" value="Genomic_DNA"/>
</dbReference>
<organism evidence="1">
    <name type="scientific">viral metagenome</name>
    <dbReference type="NCBI Taxonomy" id="1070528"/>
    <lineage>
        <taxon>unclassified sequences</taxon>
        <taxon>metagenomes</taxon>
        <taxon>organismal metagenomes</taxon>
    </lineage>
</organism>
<dbReference type="EMBL" id="MT143978">
    <property type="protein sequence ID" value="QJA44633.1"/>
    <property type="molecule type" value="Genomic_DNA"/>
</dbReference>
<proteinExistence type="predicted"/>
<protein>
    <submittedName>
        <fullName evidence="1">Uncharacterized protein</fullName>
    </submittedName>
</protein>
<gene>
    <name evidence="4" type="ORF">MM415A00133_0044</name>
    <name evidence="2" type="ORF">MM415B00206_0047</name>
    <name evidence="1" type="ORF">TM448A00125_0029</name>
    <name evidence="3" type="ORF">TM448B00851_0006</name>
</gene>
<sequence>MNQRAALDETIKQVETIIVWGDVPLSQADFDLLRHIKEMPVRMSSDFSEAKIGRWLGWVQGVCCAKGWLTLDDCKNINASFRE</sequence>
<evidence type="ECO:0000313" key="1">
    <source>
        <dbReference type="EMBL" id="QJA44633.1"/>
    </source>
</evidence>
<dbReference type="AlphaFoldDB" id="A0A6H1Z9R1"/>
<dbReference type="EMBL" id="MT145194">
    <property type="protein sequence ID" value="QJI05101.1"/>
    <property type="molecule type" value="Genomic_DNA"/>
</dbReference>
<reference evidence="1" key="1">
    <citation type="submission" date="2020-03" db="EMBL/GenBank/DDBJ databases">
        <title>The deep terrestrial virosphere.</title>
        <authorList>
            <person name="Holmfeldt K."/>
            <person name="Nilsson E."/>
            <person name="Simone D."/>
            <person name="Lopez-Fernandez M."/>
            <person name="Wu X."/>
            <person name="de Brujin I."/>
            <person name="Lundin D."/>
            <person name="Andersson A."/>
            <person name="Bertilsson S."/>
            <person name="Dopson M."/>
        </authorList>
    </citation>
    <scope>NUCLEOTIDE SEQUENCE</scope>
    <source>
        <strain evidence="4">MM415A00133</strain>
        <strain evidence="2">MM415B00206</strain>
        <strain evidence="1">TM448A00125</strain>
        <strain evidence="3">TM448B00851</strain>
    </source>
</reference>